<organism evidence="1">
    <name type="scientific">viral metagenome</name>
    <dbReference type="NCBI Taxonomy" id="1070528"/>
    <lineage>
        <taxon>unclassified sequences</taxon>
        <taxon>metagenomes</taxon>
        <taxon>organismal metagenomes</taxon>
    </lineage>
</organism>
<evidence type="ECO:0000313" key="1">
    <source>
        <dbReference type="EMBL" id="GBH22268.1"/>
    </source>
</evidence>
<name>A0A2V0RI36_9ZZZZ</name>
<proteinExistence type="predicted"/>
<protein>
    <submittedName>
        <fullName evidence="1">Uncharacterized protein</fullName>
    </submittedName>
</protein>
<comment type="caution">
    <text evidence="1">The sequence shown here is derived from an EMBL/GenBank/DDBJ whole genome shotgun (WGS) entry which is preliminary data.</text>
</comment>
<reference evidence="1" key="1">
    <citation type="submission" date="2017-04" db="EMBL/GenBank/DDBJ databases">
        <title>Unveiling RNA virosphere associated with marine microorganisms.</title>
        <authorList>
            <person name="Urayama S."/>
            <person name="Takaki Y."/>
            <person name="Nishi S."/>
            <person name="Yoshida Y."/>
            <person name="Deguchi S."/>
            <person name="Takai K."/>
            <person name="Nunoura T."/>
        </authorList>
    </citation>
    <scope>NUCLEOTIDE SEQUENCE</scope>
</reference>
<dbReference type="AlphaFoldDB" id="A0A2V0RI36"/>
<accession>A0A2V0RI36</accession>
<dbReference type="EMBL" id="BDQB01000160">
    <property type="protein sequence ID" value="GBH22268.1"/>
    <property type="molecule type" value="Genomic_RNA"/>
</dbReference>
<sequence>MKTFNDKSDVKKDHDGDFSKMANNFQIHPSTDMQVVKVRIKVGPLLVQYAEQLIKLRSAKNLTCPKKEDLLMFFDSLIKARIQQVTNDRCVLPPSSKSWKIPNFLMFLLARIGPVELPKFNLVLVPEYVASEYAFDEKKANKKSTPSDESSFITRIGFLLFSKAEKSCGECLPFSQEGDSDFMCFWMVGDKVVTYHTEAEPIIALASAFVDAQLSRECFKLTCEYGSLDYFKQLVPELASDGLVSTSV</sequence>